<reference evidence="2 3" key="1">
    <citation type="journal article" date="2013" name="Appl. Environ. Microbiol.">
        <title>Variation of the Virus-Related Elements within Syntenic Genomes of the Hyperthermophilic Archaeon Aeropyrum.</title>
        <authorList>
            <person name="Daifuku T."/>
            <person name="Yoshida T."/>
            <person name="Kitamura T."/>
            <person name="Kawaichi S."/>
            <person name="Inoue T."/>
            <person name="Nomura K."/>
            <person name="Yoshida Y."/>
            <person name="Kuno S."/>
            <person name="Sako Y."/>
        </authorList>
    </citation>
    <scope>NUCLEOTIDE SEQUENCE [LARGE SCALE GENOMIC DNA]</scope>
    <source>
        <strain evidence="2 3">SY1</strain>
    </source>
</reference>
<feature type="transmembrane region" description="Helical" evidence="1">
    <location>
        <begin position="98"/>
        <end position="120"/>
    </location>
</feature>
<feature type="transmembrane region" description="Helical" evidence="1">
    <location>
        <begin position="164"/>
        <end position="185"/>
    </location>
</feature>
<dbReference type="EMBL" id="AP012489">
    <property type="protein sequence ID" value="BAN89478.1"/>
    <property type="molecule type" value="Genomic_DNA"/>
</dbReference>
<dbReference type="AlphaFoldDB" id="U3TC05"/>
<dbReference type="GeneID" id="17111011"/>
<feature type="transmembrane region" description="Helical" evidence="1">
    <location>
        <begin position="132"/>
        <end position="152"/>
    </location>
</feature>
<organism evidence="2 3">
    <name type="scientific">Aeropyrum camini SY1 = JCM 12091</name>
    <dbReference type="NCBI Taxonomy" id="1198449"/>
    <lineage>
        <taxon>Archaea</taxon>
        <taxon>Thermoproteota</taxon>
        <taxon>Thermoprotei</taxon>
        <taxon>Desulfurococcales</taxon>
        <taxon>Desulfurococcaceae</taxon>
        <taxon>Aeropyrum</taxon>
    </lineage>
</organism>
<feature type="transmembrane region" description="Helical" evidence="1">
    <location>
        <begin position="67"/>
        <end position="86"/>
    </location>
</feature>
<keyword evidence="3" id="KW-1185">Reference proteome</keyword>
<dbReference type="RefSeq" id="WP_022540759.1">
    <property type="nucleotide sequence ID" value="NC_022521.1"/>
</dbReference>
<proteinExistence type="predicted"/>
<keyword evidence="1" id="KW-0472">Membrane</keyword>
<evidence type="ECO:0000256" key="1">
    <source>
        <dbReference type="SAM" id="Phobius"/>
    </source>
</evidence>
<protein>
    <submittedName>
        <fullName evidence="2">Uncharacterized protein</fullName>
    </submittedName>
</protein>
<keyword evidence="1" id="KW-1133">Transmembrane helix</keyword>
<name>U3TC05_9CREN</name>
<dbReference type="eggNOG" id="ENOG502N5B7">
    <property type="taxonomic scope" value="Archaea"/>
</dbReference>
<sequence>MPQKILPSLKILKVVVISALLLSIVLFTGLAAQRTNILYLNGDEEDNGEGGVLFLPGEDSGEELGEIAWNLGVPAILAFVIAREAYIWSARRGVKWPVSYNTILIIHIISALVLGFMALLHGIANIGRATPLEYALGVLIALLLLSGATLYLGRGRRGGRIARLIHAQRLLAIALLLLAGMHVVAVD</sequence>
<evidence type="ECO:0000313" key="3">
    <source>
        <dbReference type="Proteomes" id="UP000016887"/>
    </source>
</evidence>
<evidence type="ECO:0000313" key="2">
    <source>
        <dbReference type="EMBL" id="BAN89478.1"/>
    </source>
</evidence>
<dbReference type="Proteomes" id="UP000016887">
    <property type="component" value="Chromosome"/>
</dbReference>
<feature type="transmembrane region" description="Helical" evidence="1">
    <location>
        <begin position="12"/>
        <end position="32"/>
    </location>
</feature>
<gene>
    <name evidence="2" type="ORF">ACAM_0009</name>
</gene>
<keyword evidence="1" id="KW-0812">Transmembrane</keyword>
<dbReference type="KEGG" id="acj:ACAM_0009"/>
<accession>U3TC05</accession>
<dbReference type="STRING" id="1198449.ACAM_0009"/>